<dbReference type="GO" id="GO:0016740">
    <property type="term" value="F:transferase activity"/>
    <property type="evidence" value="ECO:0007669"/>
    <property type="project" value="UniProtKB-KW"/>
</dbReference>
<protein>
    <submittedName>
        <fullName evidence="1">UDP-glycosyltransferase 73C1-like</fullName>
    </submittedName>
</protein>
<comment type="caution">
    <text evidence="1">The sequence shown here is derived from an EMBL/GenBank/DDBJ whole genome shotgun (WGS) entry which is preliminary data.</text>
</comment>
<proteinExistence type="predicted"/>
<accession>A0A392RP94</accession>
<name>A0A392RP94_9FABA</name>
<dbReference type="AlphaFoldDB" id="A0A392RP94"/>
<keyword evidence="1" id="KW-0808">Transferase</keyword>
<reference evidence="1 2" key="1">
    <citation type="journal article" date="2018" name="Front. Plant Sci.">
        <title>Red Clover (Trifolium pratense) and Zigzag Clover (T. medium) - A Picture of Genomic Similarities and Differences.</title>
        <authorList>
            <person name="Dluhosova J."/>
            <person name="Istvanek J."/>
            <person name="Nedelnik J."/>
            <person name="Repkova J."/>
        </authorList>
    </citation>
    <scope>NUCLEOTIDE SEQUENCE [LARGE SCALE GENOMIC DNA]</scope>
    <source>
        <strain evidence="2">cv. 10/8</strain>
        <tissue evidence="1">Leaf</tissue>
    </source>
</reference>
<sequence length="73" mass="8488">MNEIMANNESEYFVLPGIPDKIEMTIAQARIGFKGETWKQFNDDVIEAEMGTYGIIMNSFEELEPTYAREYKK</sequence>
<feature type="non-terminal residue" evidence="1">
    <location>
        <position position="73"/>
    </location>
</feature>
<keyword evidence="2" id="KW-1185">Reference proteome</keyword>
<evidence type="ECO:0000313" key="2">
    <source>
        <dbReference type="Proteomes" id="UP000265520"/>
    </source>
</evidence>
<evidence type="ECO:0000313" key="1">
    <source>
        <dbReference type="EMBL" id="MCI37375.1"/>
    </source>
</evidence>
<dbReference type="EMBL" id="LXQA010243947">
    <property type="protein sequence ID" value="MCI37375.1"/>
    <property type="molecule type" value="Genomic_DNA"/>
</dbReference>
<organism evidence="1 2">
    <name type="scientific">Trifolium medium</name>
    <dbReference type="NCBI Taxonomy" id="97028"/>
    <lineage>
        <taxon>Eukaryota</taxon>
        <taxon>Viridiplantae</taxon>
        <taxon>Streptophyta</taxon>
        <taxon>Embryophyta</taxon>
        <taxon>Tracheophyta</taxon>
        <taxon>Spermatophyta</taxon>
        <taxon>Magnoliopsida</taxon>
        <taxon>eudicotyledons</taxon>
        <taxon>Gunneridae</taxon>
        <taxon>Pentapetalae</taxon>
        <taxon>rosids</taxon>
        <taxon>fabids</taxon>
        <taxon>Fabales</taxon>
        <taxon>Fabaceae</taxon>
        <taxon>Papilionoideae</taxon>
        <taxon>50 kb inversion clade</taxon>
        <taxon>NPAAA clade</taxon>
        <taxon>Hologalegina</taxon>
        <taxon>IRL clade</taxon>
        <taxon>Trifolieae</taxon>
        <taxon>Trifolium</taxon>
    </lineage>
</organism>
<dbReference type="Proteomes" id="UP000265520">
    <property type="component" value="Unassembled WGS sequence"/>
</dbReference>
<dbReference type="Gene3D" id="3.40.50.2000">
    <property type="entry name" value="Glycogen Phosphorylase B"/>
    <property type="match status" value="1"/>
</dbReference>